<protein>
    <submittedName>
        <fullName evidence="2">Uncharacterized protein</fullName>
    </submittedName>
</protein>
<dbReference type="EMBL" id="JACHMJ010000001">
    <property type="protein sequence ID" value="MBB5843876.1"/>
    <property type="molecule type" value="Genomic_DNA"/>
</dbReference>
<evidence type="ECO:0000313" key="2">
    <source>
        <dbReference type="EMBL" id="MBB5843876.1"/>
    </source>
</evidence>
<dbReference type="Proteomes" id="UP000536685">
    <property type="component" value="Unassembled WGS sequence"/>
</dbReference>
<organism evidence="2 3">
    <name type="scientific">Conyzicola lurida</name>
    <dbReference type="NCBI Taxonomy" id="1172621"/>
    <lineage>
        <taxon>Bacteria</taxon>
        <taxon>Bacillati</taxon>
        <taxon>Actinomycetota</taxon>
        <taxon>Actinomycetes</taxon>
        <taxon>Micrococcales</taxon>
        <taxon>Microbacteriaceae</taxon>
        <taxon>Conyzicola</taxon>
    </lineage>
</organism>
<comment type="caution">
    <text evidence="2">The sequence shown here is derived from an EMBL/GenBank/DDBJ whole genome shotgun (WGS) entry which is preliminary data.</text>
</comment>
<dbReference type="AlphaFoldDB" id="A0A841AQ94"/>
<feature type="transmembrane region" description="Helical" evidence="1">
    <location>
        <begin position="171"/>
        <end position="192"/>
    </location>
</feature>
<keyword evidence="1" id="KW-1133">Transmembrane helix</keyword>
<dbReference type="RefSeq" id="WP_184237403.1">
    <property type="nucleotide sequence ID" value="NZ_JACHMJ010000001.1"/>
</dbReference>
<gene>
    <name evidence="2" type="ORF">HD599_002199</name>
</gene>
<reference evidence="2 3" key="1">
    <citation type="submission" date="2020-08" db="EMBL/GenBank/DDBJ databases">
        <title>Sequencing the genomes of 1000 actinobacteria strains.</title>
        <authorList>
            <person name="Klenk H.-P."/>
        </authorList>
    </citation>
    <scope>NUCLEOTIDE SEQUENCE [LARGE SCALE GENOMIC DNA]</scope>
    <source>
        <strain evidence="2 3">DSM 105784</strain>
    </source>
</reference>
<sequence length="193" mass="20393">MQTVTPSRANYARSVLATSGIAVLFVVIAFGRLRGESLMVGVAVIAVTFAVMLLGVFLFFHNTKIVCAPGRIVRSNLFGAKTEIGTSDVGTVVLVERLTGATQQPAPSLLLLDEGGKPLLRLRGELWSIDAMGAVGGSMLQTPEVISEPITTGELRRRHPLSIPLWEAHPVVTSLLVALAIVVAVAVIAFVIA</sequence>
<evidence type="ECO:0000313" key="3">
    <source>
        <dbReference type="Proteomes" id="UP000536685"/>
    </source>
</evidence>
<feature type="transmembrane region" description="Helical" evidence="1">
    <location>
        <begin position="38"/>
        <end position="60"/>
    </location>
</feature>
<name>A0A841AQ94_9MICO</name>
<accession>A0A841AQ94</accession>
<feature type="transmembrane region" description="Helical" evidence="1">
    <location>
        <begin position="12"/>
        <end position="31"/>
    </location>
</feature>
<evidence type="ECO:0000256" key="1">
    <source>
        <dbReference type="SAM" id="Phobius"/>
    </source>
</evidence>
<proteinExistence type="predicted"/>
<keyword evidence="1" id="KW-0812">Transmembrane</keyword>
<keyword evidence="1" id="KW-0472">Membrane</keyword>
<keyword evidence="3" id="KW-1185">Reference proteome</keyword>